<keyword evidence="12" id="KW-1185">Reference proteome</keyword>
<feature type="transmembrane region" description="Helical" evidence="8">
    <location>
        <begin position="441"/>
        <end position="465"/>
    </location>
</feature>
<dbReference type="AlphaFoldDB" id="A0A085M2H4"/>
<dbReference type="GO" id="GO:0006811">
    <property type="term" value="P:monoatomic ion transport"/>
    <property type="evidence" value="ECO:0007669"/>
    <property type="project" value="UniProtKB-KW"/>
</dbReference>
<reference evidence="11 12" key="1">
    <citation type="journal article" date="2014" name="Nat. Genet.">
        <title>Genome and transcriptome of the porcine whipworm Trichuris suis.</title>
        <authorList>
            <person name="Jex A.R."/>
            <person name="Nejsum P."/>
            <person name="Schwarz E.M."/>
            <person name="Hu L."/>
            <person name="Young N.D."/>
            <person name="Hall R.S."/>
            <person name="Korhonen P.K."/>
            <person name="Liao S."/>
            <person name="Thamsborg S."/>
            <person name="Xia J."/>
            <person name="Xu P."/>
            <person name="Wang S."/>
            <person name="Scheerlinck J.P."/>
            <person name="Hofmann A."/>
            <person name="Sternberg P.W."/>
            <person name="Wang J."/>
            <person name="Gasser R.B."/>
        </authorList>
    </citation>
    <scope>NUCLEOTIDE SEQUENCE [LARGE SCALE GENOMIC DNA]</scope>
    <source>
        <strain evidence="11">DCEP-RM93M</strain>
    </source>
</reference>
<feature type="transmembrane region" description="Helical" evidence="8">
    <location>
        <begin position="518"/>
        <end position="538"/>
    </location>
</feature>
<evidence type="ECO:0000313" key="11">
    <source>
        <dbReference type="EMBL" id="KFD51420.1"/>
    </source>
</evidence>
<evidence type="ECO:0000259" key="10">
    <source>
        <dbReference type="PROSITE" id="PS51465"/>
    </source>
</evidence>
<dbReference type="GO" id="GO:0016323">
    <property type="term" value="C:basolateral plasma membrane"/>
    <property type="evidence" value="ECO:0007669"/>
    <property type="project" value="TreeGrafter"/>
</dbReference>
<keyword evidence="6 8" id="KW-0472">Membrane</keyword>
<keyword evidence="8" id="KW-0406">Ion transport</keyword>
<feature type="transmembrane region" description="Helical" evidence="8">
    <location>
        <begin position="145"/>
        <end position="164"/>
    </location>
</feature>
<dbReference type="PANTHER" id="PTHR11388:SF142">
    <property type="entry name" value="SOLUTE CARRIER ORGANIC ANION TRANSPORTER FAMILY MEMBER 5A1"/>
    <property type="match status" value="1"/>
</dbReference>
<dbReference type="Pfam" id="PF03137">
    <property type="entry name" value="OATP"/>
    <property type="match status" value="1"/>
</dbReference>
<dbReference type="GO" id="GO:0015347">
    <property type="term" value="F:sodium-independent organic anion transmembrane transporter activity"/>
    <property type="evidence" value="ECO:0007669"/>
    <property type="project" value="TreeGrafter"/>
</dbReference>
<feature type="transmembrane region" description="Helical" evidence="8">
    <location>
        <begin position="332"/>
        <end position="355"/>
    </location>
</feature>
<feature type="domain" description="Kazal-like" evidence="10">
    <location>
        <begin position="566"/>
        <end position="615"/>
    </location>
</feature>
<dbReference type="InterPro" id="IPR004156">
    <property type="entry name" value="OATP"/>
</dbReference>
<evidence type="ECO:0000256" key="7">
    <source>
        <dbReference type="ARBA" id="ARBA00023157"/>
    </source>
</evidence>
<dbReference type="PANTHER" id="PTHR11388">
    <property type="entry name" value="ORGANIC ANION TRANSPORTER"/>
    <property type="match status" value="1"/>
</dbReference>
<keyword evidence="4 8" id="KW-0812">Transmembrane</keyword>
<protein>
    <recommendedName>
        <fullName evidence="8">Solute carrier organic anion transporter family member</fullName>
    </recommendedName>
</protein>
<evidence type="ECO:0000256" key="6">
    <source>
        <dbReference type="ARBA" id="ARBA00023136"/>
    </source>
</evidence>
<keyword evidence="7" id="KW-1015">Disulfide bond</keyword>
<dbReference type="EMBL" id="KL363239">
    <property type="protein sequence ID" value="KFD51420.1"/>
    <property type="molecule type" value="Genomic_DNA"/>
</dbReference>
<evidence type="ECO:0000256" key="8">
    <source>
        <dbReference type="RuleBase" id="RU362056"/>
    </source>
</evidence>
<keyword evidence="5 8" id="KW-1133">Transmembrane helix</keyword>
<keyword evidence="8" id="KW-0813">Transport</keyword>
<dbReference type="Pfam" id="PF07648">
    <property type="entry name" value="Kazal_2"/>
    <property type="match status" value="1"/>
</dbReference>
<gene>
    <name evidence="11" type="ORF">M513_07633</name>
</gene>
<accession>A0A085M2H4</accession>
<comment type="similarity">
    <text evidence="2 8">Belongs to the organo anion transporter (TC 2.A.60) family.</text>
</comment>
<evidence type="ECO:0000256" key="2">
    <source>
        <dbReference type="ARBA" id="ARBA00009657"/>
    </source>
</evidence>
<feature type="transmembrane region" description="Helical" evidence="8">
    <location>
        <begin position="217"/>
        <end position="238"/>
    </location>
</feature>
<dbReference type="InterPro" id="IPR036058">
    <property type="entry name" value="Kazal_dom_sf"/>
</dbReference>
<evidence type="ECO:0000256" key="3">
    <source>
        <dbReference type="ARBA" id="ARBA00022475"/>
    </source>
</evidence>
<evidence type="ECO:0000256" key="5">
    <source>
        <dbReference type="ARBA" id="ARBA00022989"/>
    </source>
</evidence>
<sequence>MKAGGGSGTVDTVHLITDGAVPTTNVAAAESATVPPTTLERLQLTSHHLTDSLRAKMHNPSSSFLPNYSKSPSQLLLSSDDNSIWGDVALEVRSSSAEADLNRPTSAPAPTTTTTKKSLMERARRVAQWSFNSLKSRIALCPCQATVKTFAFAICVLITVHGALSTGYTMSVITTIEKRFQMASTTSGIIVSSYEVGSLLSVVFVSYFGSSGHVPRWIGCGGLVLALGSFLFSLPHYIATPYSYFANKSIDAIIWLKPTADRLSQNPHLCQYKEISSFNVTSQPDTIESSPNSYVLTFMLAQILLGVGGSPLFTLGTSYLDDRLDKESSSVYLAIMYVMLAFGPVCGFLLGGLFLSEYVDPSSTPPDINSQSAGWVGLWWGGFIICGFLYFLSALPFFFFSRPSGGEPPPSSSSSSPPADASGSPSYGKDLRKIPVSIFRLVTNSVYMVTSLNACVDLAIVSGFTVFLPKYLETQFLMSKSDASIFTGSVAVPGACIGTLFGGWVLKRLKMVMGHVANYVVLINFTAVVLLGSLFFLGCDGLRVAGVNEPYATALGGSIDVSMPKFYPWHQCNMNCSCSLRDMQPICGIDGVTYLSPCYAGCGSYAVTSGGKRASIVGDVDMLYRNYLNCSCIPARSWTSSTTSNHSQLSQAVDGPCSTKCNMLAPFLVMLFLITLVAANNQMPLVMITLRAVNEEEKAFALGLQVVFLRLLSYLPAPIVFGAIIDTTCTLTSDSWGSAGTSCLFYDTEAFRYRFAMLCLILKVAGSAVSCLMWWCIRRRYVPFSPPVTMSEIVHRLGDIENLHLQRCDTKASLRHWVSDDSLYSRPRSPRHRKTLSS</sequence>
<organism evidence="11 12">
    <name type="scientific">Trichuris suis</name>
    <name type="common">pig whipworm</name>
    <dbReference type="NCBI Taxonomy" id="68888"/>
    <lineage>
        <taxon>Eukaryota</taxon>
        <taxon>Metazoa</taxon>
        <taxon>Ecdysozoa</taxon>
        <taxon>Nematoda</taxon>
        <taxon>Enoplea</taxon>
        <taxon>Dorylaimia</taxon>
        <taxon>Trichinellida</taxon>
        <taxon>Trichuridae</taxon>
        <taxon>Trichuris</taxon>
    </lineage>
</organism>
<feature type="compositionally biased region" description="Low complexity" evidence="9">
    <location>
        <begin position="105"/>
        <end position="117"/>
    </location>
</feature>
<feature type="transmembrane region" description="Helical" evidence="8">
    <location>
        <begin position="184"/>
        <end position="205"/>
    </location>
</feature>
<dbReference type="CDD" id="cd17404">
    <property type="entry name" value="MFS_SLCO5_OATP5"/>
    <property type="match status" value="1"/>
</dbReference>
<evidence type="ECO:0000313" key="12">
    <source>
        <dbReference type="Proteomes" id="UP000030764"/>
    </source>
</evidence>
<keyword evidence="3" id="KW-1003">Cell membrane</keyword>
<comment type="subcellular location">
    <subcellularLocation>
        <location evidence="1 8">Cell membrane</location>
        <topology evidence="1 8">Multi-pass membrane protein</topology>
    </subcellularLocation>
</comment>
<feature type="transmembrane region" description="Helical" evidence="8">
    <location>
        <begin position="663"/>
        <end position="679"/>
    </location>
</feature>
<dbReference type="PROSITE" id="PS51465">
    <property type="entry name" value="KAZAL_2"/>
    <property type="match status" value="1"/>
</dbReference>
<evidence type="ECO:0000256" key="9">
    <source>
        <dbReference type="SAM" id="MobiDB-lite"/>
    </source>
</evidence>
<feature type="transmembrane region" description="Helical" evidence="8">
    <location>
        <begin position="755"/>
        <end position="777"/>
    </location>
</feature>
<evidence type="ECO:0000256" key="1">
    <source>
        <dbReference type="ARBA" id="ARBA00004651"/>
    </source>
</evidence>
<dbReference type="GO" id="GO:0043252">
    <property type="term" value="P:sodium-independent organic anion transport"/>
    <property type="evidence" value="ECO:0007669"/>
    <property type="project" value="TreeGrafter"/>
</dbReference>
<feature type="region of interest" description="Disordered" evidence="9">
    <location>
        <begin position="96"/>
        <end position="117"/>
    </location>
</feature>
<feature type="transmembrane region" description="Helical" evidence="8">
    <location>
        <begin position="700"/>
        <end position="725"/>
    </location>
</feature>
<dbReference type="NCBIfam" id="TIGR00805">
    <property type="entry name" value="oat"/>
    <property type="match status" value="1"/>
</dbReference>
<proteinExistence type="inferred from homology"/>
<feature type="transmembrane region" description="Helical" evidence="8">
    <location>
        <begin position="294"/>
        <end position="320"/>
    </location>
</feature>
<dbReference type="InterPro" id="IPR036259">
    <property type="entry name" value="MFS_trans_sf"/>
</dbReference>
<dbReference type="Gene3D" id="1.20.1250.20">
    <property type="entry name" value="MFS general substrate transporter like domains"/>
    <property type="match status" value="1"/>
</dbReference>
<name>A0A085M2H4_9BILA</name>
<dbReference type="Proteomes" id="UP000030764">
    <property type="component" value="Unassembled WGS sequence"/>
</dbReference>
<evidence type="ECO:0000256" key="4">
    <source>
        <dbReference type="ARBA" id="ARBA00022692"/>
    </source>
</evidence>
<feature type="transmembrane region" description="Helical" evidence="8">
    <location>
        <begin position="485"/>
        <end position="506"/>
    </location>
</feature>
<dbReference type="InterPro" id="IPR002350">
    <property type="entry name" value="Kazal_dom"/>
</dbReference>
<dbReference type="SUPFAM" id="SSF100895">
    <property type="entry name" value="Kazal-type serine protease inhibitors"/>
    <property type="match status" value="1"/>
</dbReference>
<feature type="transmembrane region" description="Helical" evidence="8">
    <location>
        <begin position="375"/>
        <end position="400"/>
    </location>
</feature>
<dbReference type="SUPFAM" id="SSF103473">
    <property type="entry name" value="MFS general substrate transporter"/>
    <property type="match status" value="1"/>
</dbReference>